<accession>A0A382FD43</accession>
<protein>
    <recommendedName>
        <fullName evidence="3">Endonuclease/exonuclease/phosphatase domain-containing protein</fullName>
    </recommendedName>
</protein>
<dbReference type="EMBL" id="UINC01049264">
    <property type="protein sequence ID" value="SVB60830.1"/>
    <property type="molecule type" value="Genomic_DNA"/>
</dbReference>
<dbReference type="SUPFAM" id="SSF56219">
    <property type="entry name" value="DNase I-like"/>
    <property type="match status" value="1"/>
</dbReference>
<reference evidence="2" key="1">
    <citation type="submission" date="2018-05" db="EMBL/GenBank/DDBJ databases">
        <authorList>
            <person name="Lanie J.A."/>
            <person name="Ng W.-L."/>
            <person name="Kazmierczak K.M."/>
            <person name="Andrzejewski T.M."/>
            <person name="Davidsen T.M."/>
            <person name="Wayne K.J."/>
            <person name="Tettelin H."/>
            <person name="Glass J.I."/>
            <person name="Rusch D."/>
            <person name="Podicherti R."/>
            <person name="Tsui H.-C.T."/>
            <person name="Winkler M.E."/>
        </authorList>
    </citation>
    <scope>NUCLEOTIDE SEQUENCE</scope>
</reference>
<evidence type="ECO:0008006" key="3">
    <source>
        <dbReference type="Google" id="ProtNLM"/>
    </source>
</evidence>
<sequence>MPINGKKNPLALKETWASAPGNVGERPITVVRDGNIDGQQGQGRRRRGGMGRRIEMPNEPGIDWLFVSESANVIAAEVIQNELTIGTSDHLPISATIAF</sequence>
<dbReference type="Gene3D" id="3.60.10.10">
    <property type="entry name" value="Endonuclease/exonuclease/phosphatase"/>
    <property type="match status" value="1"/>
</dbReference>
<dbReference type="InterPro" id="IPR036691">
    <property type="entry name" value="Endo/exonu/phosph_ase_sf"/>
</dbReference>
<proteinExistence type="predicted"/>
<name>A0A382FD43_9ZZZZ</name>
<evidence type="ECO:0000256" key="1">
    <source>
        <dbReference type="SAM" id="MobiDB-lite"/>
    </source>
</evidence>
<dbReference type="AlphaFoldDB" id="A0A382FD43"/>
<organism evidence="2">
    <name type="scientific">marine metagenome</name>
    <dbReference type="NCBI Taxonomy" id="408172"/>
    <lineage>
        <taxon>unclassified sequences</taxon>
        <taxon>metagenomes</taxon>
        <taxon>ecological metagenomes</taxon>
    </lineage>
</organism>
<feature type="region of interest" description="Disordered" evidence="1">
    <location>
        <begin position="1"/>
        <end position="53"/>
    </location>
</feature>
<evidence type="ECO:0000313" key="2">
    <source>
        <dbReference type="EMBL" id="SVB60830.1"/>
    </source>
</evidence>
<gene>
    <name evidence="2" type="ORF">METZ01_LOCUS213684</name>
</gene>